<protein>
    <submittedName>
        <fullName evidence="8">Methyltransferase small domain-containing protein</fullName>
    </submittedName>
</protein>
<dbReference type="GO" id="GO:0003676">
    <property type="term" value="F:nucleic acid binding"/>
    <property type="evidence" value="ECO:0007669"/>
    <property type="project" value="InterPro"/>
</dbReference>
<dbReference type="Proteomes" id="UP000199497">
    <property type="component" value="Unassembled WGS sequence"/>
</dbReference>
<dbReference type="AlphaFoldDB" id="A0A1H0TIZ8"/>
<reference evidence="9" key="1">
    <citation type="submission" date="2016-10" db="EMBL/GenBank/DDBJ databases">
        <authorList>
            <person name="Varghese N."/>
            <person name="Submissions S."/>
        </authorList>
    </citation>
    <scope>NUCLEOTIDE SEQUENCE [LARGE SCALE GENOMIC DNA]</scope>
    <source>
        <strain evidence="9">DSM 46732</strain>
    </source>
</reference>
<feature type="domain" description="Methyltransferase small" evidence="5">
    <location>
        <begin position="148"/>
        <end position="243"/>
    </location>
</feature>
<keyword evidence="2 8" id="KW-0489">Methyltransferase</keyword>
<evidence type="ECO:0000256" key="3">
    <source>
        <dbReference type="ARBA" id="ARBA00022679"/>
    </source>
</evidence>
<sequence>MRIEDVIPELSHDRIDRLREALLAANYTADGVVDSLGPHAHAALGRGEPEPAIRATAEVGALGTLIRLFLVGDPVAPEAAERALRPLPLEEALAGGILVRDGESVRAGLDIRPHAATGNSWWIISDLDAEVRPPHLPVSREHVLGVGQASLSLVRATPTRRVGSLLDLGTGCGVQALHASTHADHVTVTDLSERALALAEATFRLNRIEVERLRGDWFSPVEGRRFDQVVCNPPFVVGPARTDFVYRDSGMSGDDASALVVGRVPELLDEEGTGHVLASWLHREDEDWRERVSGWLRHDDVDAWFVQRDVADPELYVGTWLRDAGMDPKSDAGRRKAEEWLEWFEANDVTAVGFGFVTLRRTSGGQPGRVVCEDLRQAFDDPLGAEAEEWLRRIEWLRQRPTSEELLGSPLVTAPGLVLEQVSSPESDGWSTFVHRLHRTDGPGWQHEVDETGAKLIAGCQGALATDELLELLAAGYGADPVELARSAEPVLRELIQHGMLLPAEWREQR</sequence>
<keyword evidence="4" id="KW-0949">S-adenosyl-L-methionine</keyword>
<dbReference type="GO" id="GO:0008757">
    <property type="term" value="F:S-adenosylmethionine-dependent methyltransferase activity"/>
    <property type="evidence" value="ECO:0007669"/>
    <property type="project" value="TreeGrafter"/>
</dbReference>
<dbReference type="EMBL" id="FNJR01000005">
    <property type="protein sequence ID" value="SDP54032.1"/>
    <property type="molecule type" value="Genomic_DNA"/>
</dbReference>
<dbReference type="GO" id="GO:0008276">
    <property type="term" value="F:protein methyltransferase activity"/>
    <property type="evidence" value="ECO:0007669"/>
    <property type="project" value="TreeGrafter"/>
</dbReference>
<keyword evidence="3 8" id="KW-0808">Transferase</keyword>
<dbReference type="InterPro" id="IPR029063">
    <property type="entry name" value="SAM-dependent_MTases_sf"/>
</dbReference>
<feature type="domain" description="DUF7059" evidence="6">
    <location>
        <begin position="24"/>
        <end position="107"/>
    </location>
</feature>
<accession>A0A1H0TIZ8</accession>
<dbReference type="GO" id="GO:0008170">
    <property type="term" value="F:N-methyltransferase activity"/>
    <property type="evidence" value="ECO:0007669"/>
    <property type="project" value="UniProtKB-ARBA"/>
</dbReference>
<evidence type="ECO:0000256" key="4">
    <source>
        <dbReference type="ARBA" id="ARBA00022691"/>
    </source>
</evidence>
<evidence type="ECO:0000256" key="1">
    <source>
        <dbReference type="ARBA" id="ARBA00006149"/>
    </source>
</evidence>
<dbReference type="Gene3D" id="3.40.50.150">
    <property type="entry name" value="Vaccinia Virus protein VP39"/>
    <property type="match status" value="1"/>
</dbReference>
<dbReference type="CDD" id="cd02440">
    <property type="entry name" value="AdoMet_MTases"/>
    <property type="match status" value="1"/>
</dbReference>
<proteinExistence type="inferred from homology"/>
<dbReference type="InterPro" id="IPR007848">
    <property type="entry name" value="Small_mtfrase_dom"/>
</dbReference>
<evidence type="ECO:0000313" key="8">
    <source>
        <dbReference type="EMBL" id="SDP54032.1"/>
    </source>
</evidence>
<dbReference type="InterPro" id="IPR052190">
    <property type="entry name" value="Euk-Arch_PrmC-MTase"/>
</dbReference>
<evidence type="ECO:0000259" key="6">
    <source>
        <dbReference type="Pfam" id="PF23186"/>
    </source>
</evidence>
<evidence type="ECO:0000259" key="5">
    <source>
        <dbReference type="Pfam" id="PF05175"/>
    </source>
</evidence>
<keyword evidence="9" id="KW-1185">Reference proteome</keyword>
<dbReference type="InterPro" id="IPR056684">
    <property type="entry name" value="DUF7782"/>
</dbReference>
<organism evidence="8 9">
    <name type="scientific">Actinopolyspora xinjiangensis</name>
    <dbReference type="NCBI Taxonomy" id="405564"/>
    <lineage>
        <taxon>Bacteria</taxon>
        <taxon>Bacillati</taxon>
        <taxon>Actinomycetota</taxon>
        <taxon>Actinomycetes</taxon>
        <taxon>Actinopolysporales</taxon>
        <taxon>Actinopolysporaceae</taxon>
        <taxon>Actinopolyspora</taxon>
    </lineage>
</organism>
<dbReference type="PROSITE" id="PS00092">
    <property type="entry name" value="N6_MTASE"/>
    <property type="match status" value="1"/>
</dbReference>
<dbReference type="PANTHER" id="PTHR45875:SF1">
    <property type="entry name" value="METHYLTRANSFERASE N6AMT1"/>
    <property type="match status" value="1"/>
</dbReference>
<dbReference type="GO" id="GO:0035657">
    <property type="term" value="C:eRF1 methyltransferase complex"/>
    <property type="evidence" value="ECO:0007669"/>
    <property type="project" value="TreeGrafter"/>
</dbReference>
<dbReference type="GO" id="GO:0032259">
    <property type="term" value="P:methylation"/>
    <property type="evidence" value="ECO:0007669"/>
    <property type="project" value="UniProtKB-KW"/>
</dbReference>
<dbReference type="Pfam" id="PF25004">
    <property type="entry name" value="DUF7782"/>
    <property type="match status" value="1"/>
</dbReference>
<evidence type="ECO:0000259" key="7">
    <source>
        <dbReference type="Pfam" id="PF25004"/>
    </source>
</evidence>
<evidence type="ECO:0000256" key="2">
    <source>
        <dbReference type="ARBA" id="ARBA00022603"/>
    </source>
</evidence>
<name>A0A1H0TIZ8_9ACTN</name>
<dbReference type="InterPro" id="IPR055487">
    <property type="entry name" value="DUF7059"/>
</dbReference>
<dbReference type="SUPFAM" id="SSF53335">
    <property type="entry name" value="S-adenosyl-L-methionine-dependent methyltransferases"/>
    <property type="match status" value="1"/>
</dbReference>
<feature type="domain" description="DUF7782" evidence="7">
    <location>
        <begin position="388"/>
        <end position="503"/>
    </location>
</feature>
<dbReference type="PANTHER" id="PTHR45875">
    <property type="entry name" value="METHYLTRANSFERASE N6AMT1"/>
    <property type="match status" value="1"/>
</dbReference>
<comment type="similarity">
    <text evidence="1">Belongs to the eukaryotic/archaeal PrmC-related family.</text>
</comment>
<gene>
    <name evidence="8" type="ORF">SAMN04487905_105106</name>
</gene>
<dbReference type="Pfam" id="PF23186">
    <property type="entry name" value="DUF7059"/>
    <property type="match status" value="1"/>
</dbReference>
<dbReference type="InterPro" id="IPR002052">
    <property type="entry name" value="DNA_methylase_N6_adenine_CS"/>
</dbReference>
<evidence type="ECO:0000313" key="9">
    <source>
        <dbReference type="Proteomes" id="UP000199497"/>
    </source>
</evidence>
<dbReference type="STRING" id="405564.SAMN04487905_105106"/>
<dbReference type="Pfam" id="PF05175">
    <property type="entry name" value="MTS"/>
    <property type="match status" value="1"/>
</dbReference>